<dbReference type="PROSITE" id="PS51050">
    <property type="entry name" value="ZF_CW"/>
    <property type="match status" value="1"/>
</dbReference>
<dbReference type="InterPro" id="IPR036910">
    <property type="entry name" value="HMG_box_dom_sf"/>
</dbReference>
<evidence type="ECO:0000259" key="7">
    <source>
        <dbReference type="PROSITE" id="PS51050"/>
    </source>
</evidence>
<keyword evidence="4" id="KW-0539">Nucleus</keyword>
<feature type="compositionally biased region" description="Polar residues" evidence="5">
    <location>
        <begin position="737"/>
        <end position="750"/>
    </location>
</feature>
<feature type="compositionally biased region" description="Polar residues" evidence="5">
    <location>
        <begin position="1607"/>
        <end position="1622"/>
    </location>
</feature>
<feature type="compositionally biased region" description="Low complexity" evidence="5">
    <location>
        <begin position="1046"/>
        <end position="1057"/>
    </location>
</feature>
<evidence type="ECO:0000256" key="3">
    <source>
        <dbReference type="ARBA" id="ARBA00022833"/>
    </source>
</evidence>
<feature type="compositionally biased region" description="Basic residues" evidence="5">
    <location>
        <begin position="1475"/>
        <end position="1485"/>
    </location>
</feature>
<evidence type="ECO:0008006" key="9">
    <source>
        <dbReference type="Google" id="ProtNLM"/>
    </source>
</evidence>
<dbReference type="GO" id="GO:0003677">
    <property type="term" value="F:DNA binding"/>
    <property type="evidence" value="ECO:0007669"/>
    <property type="project" value="UniProtKB-UniRule"/>
</dbReference>
<feature type="region of interest" description="Disordered" evidence="5">
    <location>
        <begin position="1559"/>
        <end position="1673"/>
    </location>
</feature>
<feature type="region of interest" description="Disordered" evidence="5">
    <location>
        <begin position="709"/>
        <end position="728"/>
    </location>
</feature>
<organism evidence="8">
    <name type="scientific">Ditylum brightwellii</name>
    <dbReference type="NCBI Taxonomy" id="49249"/>
    <lineage>
        <taxon>Eukaryota</taxon>
        <taxon>Sar</taxon>
        <taxon>Stramenopiles</taxon>
        <taxon>Ochrophyta</taxon>
        <taxon>Bacillariophyta</taxon>
        <taxon>Mediophyceae</taxon>
        <taxon>Lithodesmiophycidae</taxon>
        <taxon>Lithodesmiales</taxon>
        <taxon>Lithodesmiaceae</taxon>
        <taxon>Ditylum</taxon>
    </lineage>
</organism>
<proteinExistence type="predicted"/>
<evidence type="ECO:0000256" key="1">
    <source>
        <dbReference type="ARBA" id="ARBA00022723"/>
    </source>
</evidence>
<feature type="compositionally biased region" description="Basic and acidic residues" evidence="5">
    <location>
        <begin position="43"/>
        <end position="52"/>
    </location>
</feature>
<evidence type="ECO:0000259" key="6">
    <source>
        <dbReference type="PROSITE" id="PS50118"/>
    </source>
</evidence>
<reference evidence="8" key="1">
    <citation type="submission" date="2021-01" db="EMBL/GenBank/DDBJ databases">
        <authorList>
            <person name="Corre E."/>
            <person name="Pelletier E."/>
            <person name="Niang G."/>
            <person name="Scheremetjew M."/>
            <person name="Finn R."/>
            <person name="Kale V."/>
            <person name="Holt S."/>
            <person name="Cochrane G."/>
            <person name="Meng A."/>
            <person name="Brown T."/>
            <person name="Cohen L."/>
        </authorList>
    </citation>
    <scope>NUCLEOTIDE SEQUENCE</scope>
    <source>
        <strain evidence="8">GSO104</strain>
    </source>
</reference>
<protein>
    <recommendedName>
        <fullName evidence="9">CW-type domain-containing protein</fullName>
    </recommendedName>
</protein>
<keyword evidence="4" id="KW-0238">DNA-binding</keyword>
<evidence type="ECO:0000256" key="2">
    <source>
        <dbReference type="ARBA" id="ARBA00022771"/>
    </source>
</evidence>
<dbReference type="SUPFAM" id="SSF47095">
    <property type="entry name" value="HMG-box"/>
    <property type="match status" value="1"/>
</dbReference>
<feature type="compositionally biased region" description="Polar residues" evidence="5">
    <location>
        <begin position="812"/>
        <end position="827"/>
    </location>
</feature>
<feature type="compositionally biased region" description="Polar residues" evidence="5">
    <location>
        <begin position="711"/>
        <end position="725"/>
    </location>
</feature>
<dbReference type="GO" id="GO:0005634">
    <property type="term" value="C:nucleus"/>
    <property type="evidence" value="ECO:0007669"/>
    <property type="project" value="UniProtKB-UniRule"/>
</dbReference>
<feature type="compositionally biased region" description="Polar residues" evidence="5">
    <location>
        <begin position="1662"/>
        <end position="1673"/>
    </location>
</feature>
<dbReference type="PROSITE" id="PS50118">
    <property type="entry name" value="HMG_BOX_2"/>
    <property type="match status" value="1"/>
</dbReference>
<feature type="region of interest" description="Disordered" evidence="5">
    <location>
        <begin position="358"/>
        <end position="471"/>
    </location>
</feature>
<dbReference type="Gene3D" id="3.30.40.100">
    <property type="match status" value="1"/>
</dbReference>
<feature type="region of interest" description="Disordered" evidence="5">
    <location>
        <begin position="1407"/>
        <end position="1430"/>
    </location>
</feature>
<dbReference type="PANTHER" id="PTHR46655:SF1">
    <property type="entry name" value="HISTONE-LYSINE N-METHYLTRANSFERASE ATXR3"/>
    <property type="match status" value="1"/>
</dbReference>
<feature type="compositionally biased region" description="Basic and acidic residues" evidence="5">
    <location>
        <begin position="458"/>
        <end position="470"/>
    </location>
</feature>
<keyword evidence="2" id="KW-0863">Zinc-finger</keyword>
<feature type="compositionally biased region" description="Basic residues" evidence="5">
    <location>
        <begin position="1564"/>
        <end position="1573"/>
    </location>
</feature>
<feature type="compositionally biased region" description="Polar residues" evidence="5">
    <location>
        <begin position="795"/>
        <end position="804"/>
    </location>
</feature>
<dbReference type="InterPro" id="IPR011124">
    <property type="entry name" value="Znf_CW"/>
</dbReference>
<gene>
    <name evidence="8" type="ORF">DBRI00130_LOCUS7290</name>
</gene>
<accession>A0A7S4QSJ7</accession>
<evidence type="ECO:0000256" key="5">
    <source>
        <dbReference type="SAM" id="MobiDB-lite"/>
    </source>
</evidence>
<feature type="region of interest" description="Disordered" evidence="5">
    <location>
        <begin position="1"/>
        <end position="53"/>
    </location>
</feature>
<feature type="region of interest" description="Disordered" evidence="5">
    <location>
        <begin position="1019"/>
        <end position="1067"/>
    </location>
</feature>
<keyword evidence="3" id="KW-0862">Zinc</keyword>
<keyword evidence="1" id="KW-0479">Metal-binding</keyword>
<sequence>MNTKDKKRVKGSKGLACGNNNKIKKSKDSKDDATASNGKLRCKGTDKKRSNDEAQYCQPKYSALLPGIKNEDAKSRKLHEKNVSENGLKFNVDPNKIVVSGSSKSEERCKFLDDNCVVNDEAHDSTEFCSDRVSLVHSKSQSSTLPGNNKHWSEVCASNHVIPDQPFSANMKEVNGNNGYSIAQPSQGSGLPSSPQRSASEKPCEKMGLGRVPSDAHPPQNTTVIKECSDSVSSPFAKCRGLEQSDEEDSTLMRSIKNGKVRPTNKGEELLVNCPTDDSKPIPGSRPENVFLFFSKKQRESFISILHEQGLTDLKGLDLNKSVQKIAGKTWRNLSDQMKQHWKDRTIVEWEMNGGKEKARLEEERKHRIKERKAESQPKEVELDLSPPDKSKNKASKKRKHKKAESAESQTKEVEIVLSSPDKNKNKSSKKRKHKEAESSICDQGRKKQSKTSNANEGLKESEANEETLHSSKISFEAADAEGWSAMEQRIQQLTQALSRVGRVLDRHRENAFDGLSRKRSTASKSFLRSLIHSPVSVMSDTHVIGWIWNEPDGVVRTLLRLSTEKPHIIPSLGEKLNVIAKKYDYLEYFQFRTKLSQSKTTIKRKSIAPSEARQSLREALLELRECLVSSTRLMEDTIVQHEEDTRKLKARLRCVAHKRRKEGKNANTLTVFQEDSRSCSGVLDTDQQLDCESINSCEDVVSRSIDLSDDSNASVQKAGSTDEPQLQRDIIIGDNLSPTTAPSPRSTCLSMAGSRKSSTPHDESCNLSLVDDPQKGRINSPSKVLRAETPSVAVANSHNSNPTQKRDGGSENVQVAASSSRTSSNDIGAPINAAKHISRVTCDESGYSDCNGISSAVYSSAVGAEVHTGKTETDSTVGSNELNGEMIKEDNEVTSVSFGHLGNDDAVQNINSAADLDASLLQHFLKHRKERYKLETAADLLLMYAHTSTFFTLEPYSSFETTPIEVYARELGNSVPRTVIETAREQEKSLKDIVILNQCESPEKEITLTETLCSGKGASVGLPEQDDAMDSSASVDMDEMNEEGSVSSSLPSSKKNNAIKKKDAKNHQEEYCAPDDIITHVKVGYSGDYVLSQLLQWYNGGIGQKPGLPDMTGCVILPAMSGCWTDKDIAKEVKLVKWKKSRITNYSAEVRPMLIDWLEDRFKRGNPWSDEIASFFDISAENENVERQIGSESAWQCPMGSPVVDFLVTGDDTSIIQVLHALRKQDSEVSAKRGLCETILKPDSAVDSLHSTVDEGMPVQAVANWVQCENPNCLKWRKLPWHVDTDLLPENFFCKDNVWNPGSNSCDSPEDVWDEDDALVKSGDTRAEMAESSFIPGARFDVLQGRKNKYYEGEVVEVDFMSEVKRVKFYFPRMKNNFDEWIDLNSGRIAPLNSYTEPILNGSTSLSAARKQTKSKDSRQKAVQPEEEDIMVVKKPKKLKAKSSGNKSAKKALFTDKESIVNRDQQIDQTGGKIPKKKKKNKVKYKTESNVTTDSTDTKEERFQSLTTTEEAPRSGIMYAEAQFESTKRSEVSFTEQSYEGKRKIELTAAQQLGQVKGAVLNKTKKKSKRKNQTTNNNTVTKEQQWSNLATTEKAPCSAAMHNEAQFDTVTRSDFSSNEQSNEVKRKKSKVAKRSKESFKVGKARKTVPEASRIAGEKLSESVSSKRNNTARSCDAQIRTLAHDDSKNDVHPFFSQFKKIVEEKKSKKFKGPKETSI</sequence>
<feature type="compositionally biased region" description="Basic residues" evidence="5">
    <location>
        <begin position="393"/>
        <end position="403"/>
    </location>
</feature>
<feature type="DNA-binding region" description="HMG box" evidence="4">
    <location>
        <begin position="284"/>
        <end position="369"/>
    </location>
</feature>
<feature type="region of interest" description="Disordered" evidence="5">
    <location>
        <begin position="734"/>
        <end position="829"/>
    </location>
</feature>
<name>A0A7S4QSJ7_9STRA</name>
<feature type="domain" description="CW-type" evidence="7">
    <location>
        <begin position="1260"/>
        <end position="1315"/>
    </location>
</feature>
<feature type="region of interest" description="Disordered" evidence="5">
    <location>
        <begin position="163"/>
        <end position="219"/>
    </location>
</feature>
<feature type="compositionally biased region" description="Low complexity" evidence="5">
    <location>
        <begin position="1574"/>
        <end position="1583"/>
    </location>
</feature>
<dbReference type="PANTHER" id="PTHR46655">
    <property type="entry name" value="HISTONE-LYSINE N-METHYLTRANSFERASE ATXR3"/>
    <property type="match status" value="1"/>
</dbReference>
<dbReference type="EMBL" id="HBNS01009022">
    <property type="protein sequence ID" value="CAE4592650.1"/>
    <property type="molecule type" value="Transcribed_RNA"/>
</dbReference>
<feature type="compositionally biased region" description="Basic residues" evidence="5">
    <location>
        <begin position="1"/>
        <end position="11"/>
    </location>
</feature>
<dbReference type="Pfam" id="PF07496">
    <property type="entry name" value="zf-CW"/>
    <property type="match status" value="1"/>
</dbReference>
<feature type="region of interest" description="Disordered" evidence="5">
    <location>
        <begin position="1465"/>
        <end position="1518"/>
    </location>
</feature>
<feature type="compositionally biased region" description="Basic and acidic residues" evidence="5">
    <location>
        <begin position="358"/>
        <end position="392"/>
    </location>
</feature>
<evidence type="ECO:0000313" key="8">
    <source>
        <dbReference type="EMBL" id="CAE4592650.1"/>
    </source>
</evidence>
<feature type="compositionally biased region" description="Low complexity" evidence="5">
    <location>
        <begin position="184"/>
        <end position="198"/>
    </location>
</feature>
<feature type="domain" description="HMG box" evidence="6">
    <location>
        <begin position="284"/>
        <end position="369"/>
    </location>
</feature>
<dbReference type="GO" id="GO:0008270">
    <property type="term" value="F:zinc ion binding"/>
    <property type="evidence" value="ECO:0007669"/>
    <property type="project" value="UniProtKB-KW"/>
</dbReference>
<dbReference type="Gene3D" id="1.10.30.10">
    <property type="entry name" value="High mobility group box domain"/>
    <property type="match status" value="1"/>
</dbReference>
<evidence type="ECO:0000256" key="4">
    <source>
        <dbReference type="PROSITE-ProRule" id="PRU00267"/>
    </source>
</evidence>
<dbReference type="Gene3D" id="2.30.30.140">
    <property type="match status" value="1"/>
</dbReference>
<feature type="compositionally biased region" description="Basic and acidic residues" evidence="5">
    <location>
        <begin position="404"/>
        <end position="415"/>
    </location>
</feature>
<dbReference type="InterPro" id="IPR009071">
    <property type="entry name" value="HMG_box_dom"/>
</dbReference>